<name>A0AAV7X279_PLEWA</name>
<keyword evidence="2" id="KW-1133">Transmembrane helix</keyword>
<evidence type="ECO:0000256" key="1">
    <source>
        <dbReference type="SAM" id="MobiDB-lite"/>
    </source>
</evidence>
<gene>
    <name evidence="3" type="ORF">NDU88_005767</name>
</gene>
<dbReference type="AlphaFoldDB" id="A0AAV7X279"/>
<dbReference type="Proteomes" id="UP001066276">
    <property type="component" value="Chromosome 1_1"/>
</dbReference>
<evidence type="ECO:0000313" key="4">
    <source>
        <dbReference type="Proteomes" id="UP001066276"/>
    </source>
</evidence>
<evidence type="ECO:0000313" key="3">
    <source>
        <dbReference type="EMBL" id="KAJ1218184.1"/>
    </source>
</evidence>
<keyword evidence="4" id="KW-1185">Reference proteome</keyword>
<keyword evidence="2" id="KW-0812">Transmembrane</keyword>
<reference evidence="3" key="1">
    <citation type="journal article" date="2022" name="bioRxiv">
        <title>Sequencing and chromosome-scale assembly of the giantPleurodeles waltlgenome.</title>
        <authorList>
            <person name="Brown T."/>
            <person name="Elewa A."/>
            <person name="Iarovenko S."/>
            <person name="Subramanian E."/>
            <person name="Araus A.J."/>
            <person name="Petzold A."/>
            <person name="Susuki M."/>
            <person name="Suzuki K.-i.T."/>
            <person name="Hayashi T."/>
            <person name="Toyoda A."/>
            <person name="Oliveira C."/>
            <person name="Osipova E."/>
            <person name="Leigh N.D."/>
            <person name="Simon A."/>
            <person name="Yun M.H."/>
        </authorList>
    </citation>
    <scope>NUCLEOTIDE SEQUENCE</scope>
    <source>
        <strain evidence="3">20211129_DDA</strain>
        <tissue evidence="3">Liver</tissue>
    </source>
</reference>
<organism evidence="3 4">
    <name type="scientific">Pleurodeles waltl</name>
    <name type="common">Iberian ribbed newt</name>
    <dbReference type="NCBI Taxonomy" id="8319"/>
    <lineage>
        <taxon>Eukaryota</taxon>
        <taxon>Metazoa</taxon>
        <taxon>Chordata</taxon>
        <taxon>Craniata</taxon>
        <taxon>Vertebrata</taxon>
        <taxon>Euteleostomi</taxon>
        <taxon>Amphibia</taxon>
        <taxon>Batrachia</taxon>
        <taxon>Caudata</taxon>
        <taxon>Salamandroidea</taxon>
        <taxon>Salamandridae</taxon>
        <taxon>Pleurodelinae</taxon>
        <taxon>Pleurodeles</taxon>
    </lineage>
</organism>
<proteinExistence type="predicted"/>
<evidence type="ECO:0000256" key="2">
    <source>
        <dbReference type="SAM" id="Phobius"/>
    </source>
</evidence>
<keyword evidence="2" id="KW-0472">Membrane</keyword>
<sequence length="192" mass="20746">MLILVELGSVEEKKKNFRAKFQQQCHIADAFSIRRGGEQDHGHFWATPGTLLGQESNLSRPLKSAVWVPVVAAVASVAVVGSRKQVEAAGPLGADRRPDQRPLSQAELSRGAAATSGYDSRPRCWLGVTTEEDRCCQTVSRRSSRAPELLEPLEFLEGDPRIDCLWIAAAATALGIMLLAVVTVATAVEGIR</sequence>
<accession>A0AAV7X279</accession>
<feature type="transmembrane region" description="Helical" evidence="2">
    <location>
        <begin position="165"/>
        <end position="188"/>
    </location>
</feature>
<comment type="caution">
    <text evidence="3">The sequence shown here is derived from an EMBL/GenBank/DDBJ whole genome shotgun (WGS) entry which is preliminary data.</text>
</comment>
<protein>
    <submittedName>
        <fullName evidence="3">Uncharacterized protein</fullName>
    </submittedName>
</protein>
<dbReference type="EMBL" id="JANPWB010000001">
    <property type="protein sequence ID" value="KAJ1218184.1"/>
    <property type="molecule type" value="Genomic_DNA"/>
</dbReference>
<feature type="region of interest" description="Disordered" evidence="1">
    <location>
        <begin position="88"/>
        <end position="118"/>
    </location>
</feature>